<accession>A0ABP9FEF1</accession>
<feature type="transmembrane region" description="Helical" evidence="1">
    <location>
        <begin position="144"/>
        <end position="161"/>
    </location>
</feature>
<dbReference type="RefSeq" id="WP_345336960.1">
    <property type="nucleotide sequence ID" value="NZ_BAABJZ010000102.1"/>
</dbReference>
<protein>
    <submittedName>
        <fullName evidence="2">Uncharacterized protein</fullName>
    </submittedName>
</protein>
<feature type="transmembrane region" description="Helical" evidence="1">
    <location>
        <begin position="33"/>
        <end position="52"/>
    </location>
</feature>
<evidence type="ECO:0000313" key="2">
    <source>
        <dbReference type="EMBL" id="GAA4899828.1"/>
    </source>
</evidence>
<keyword evidence="1" id="KW-0812">Transmembrane</keyword>
<feature type="transmembrane region" description="Helical" evidence="1">
    <location>
        <begin position="6"/>
        <end position="26"/>
    </location>
</feature>
<feature type="transmembrane region" description="Helical" evidence="1">
    <location>
        <begin position="105"/>
        <end position="124"/>
    </location>
</feature>
<gene>
    <name evidence="2" type="ORF">GCM10023333_36920</name>
</gene>
<dbReference type="EMBL" id="BAABJZ010000102">
    <property type="protein sequence ID" value="GAA4899828.1"/>
    <property type="molecule type" value="Genomic_DNA"/>
</dbReference>
<evidence type="ECO:0000313" key="3">
    <source>
        <dbReference type="Proteomes" id="UP001499988"/>
    </source>
</evidence>
<proteinExistence type="predicted"/>
<keyword evidence="1" id="KW-1133">Transmembrane helix</keyword>
<feature type="transmembrane region" description="Helical" evidence="1">
    <location>
        <begin position="72"/>
        <end position="93"/>
    </location>
</feature>
<keyword evidence="1" id="KW-0472">Membrane</keyword>
<keyword evidence="3" id="KW-1185">Reference proteome</keyword>
<comment type="caution">
    <text evidence="2">The sequence shown here is derived from an EMBL/GenBank/DDBJ whole genome shotgun (WGS) entry which is preliminary data.</text>
</comment>
<dbReference type="Proteomes" id="UP001499988">
    <property type="component" value="Unassembled WGS sequence"/>
</dbReference>
<sequence length="234" mass="26254">MDTLPLFSIYLLYGMAFFAMGIAIGFRDRRHSRLAIAPLLPLLGAFGLLHGLHEWSELYLILFADSLATLPYLPALQVIKLWLSFILLGYFAWRMLPLTGWRWYPALKKGLLLILLLFVCDLILRARQQESALFLAQSASQIRWLFGLGSATLAGAAMIQYSRHLLSHGQAAANSLAFTGVALKVGDPKIHTFAIDLYNERGQFVPSEERGTDMYPCLRRVSLRRTGQGEKPEG</sequence>
<reference evidence="3" key="1">
    <citation type="journal article" date="2019" name="Int. J. Syst. Evol. Microbiol.">
        <title>The Global Catalogue of Microorganisms (GCM) 10K type strain sequencing project: providing services to taxonomists for standard genome sequencing and annotation.</title>
        <authorList>
            <consortium name="The Broad Institute Genomics Platform"/>
            <consortium name="The Broad Institute Genome Sequencing Center for Infectious Disease"/>
            <person name="Wu L."/>
            <person name="Ma J."/>
        </authorList>
    </citation>
    <scope>NUCLEOTIDE SEQUENCE [LARGE SCALE GENOMIC DNA]</scope>
    <source>
        <strain evidence="3">JCM 18401</strain>
    </source>
</reference>
<name>A0ABP9FEF1_9GAMM</name>
<evidence type="ECO:0000256" key="1">
    <source>
        <dbReference type="SAM" id="Phobius"/>
    </source>
</evidence>
<organism evidence="2 3">
    <name type="scientific">Ferrimonas pelagia</name>
    <dbReference type="NCBI Taxonomy" id="1177826"/>
    <lineage>
        <taxon>Bacteria</taxon>
        <taxon>Pseudomonadati</taxon>
        <taxon>Pseudomonadota</taxon>
        <taxon>Gammaproteobacteria</taxon>
        <taxon>Alteromonadales</taxon>
        <taxon>Ferrimonadaceae</taxon>
        <taxon>Ferrimonas</taxon>
    </lineage>
</organism>